<name>Q6N0I8_RHOPA</name>
<gene>
    <name evidence="1" type="ordered locus">RPA4774</name>
</gene>
<evidence type="ECO:0000313" key="1">
    <source>
        <dbReference type="EMBL" id="CAE30214.1"/>
    </source>
</evidence>
<dbReference type="Gene3D" id="1.10.10.60">
    <property type="entry name" value="Homeodomain-like"/>
    <property type="match status" value="1"/>
</dbReference>
<dbReference type="eggNOG" id="COG5352">
    <property type="taxonomic scope" value="Bacteria"/>
</dbReference>
<dbReference type="InterPro" id="IPR011681">
    <property type="entry name" value="GcrA"/>
</dbReference>
<reference evidence="1" key="1">
    <citation type="journal article" date="2004" name="Nat. Biotechnol.">
        <title>Complete genome sequence of the metabolically versatile photosynthetic bacterium Rhodopseudomonas palustris.</title>
        <authorList>
            <person name="Larimer F.W."/>
            <person name="Chain P."/>
            <person name="Hauser L."/>
            <person name="Lamerdin J."/>
            <person name="Malfatti S."/>
            <person name="Do L."/>
            <person name="Land M.L."/>
            <person name="Pelletier D.A."/>
            <person name="Beatty J.T."/>
            <person name="Lang A.S."/>
            <person name="Tabita F.R."/>
            <person name="Gibson J.L."/>
            <person name="Hanson T.E."/>
            <person name="Bobst C."/>
            <person name="Torres J.L."/>
            <person name="Peres C."/>
            <person name="Harrison F.H."/>
            <person name="Gibson J."/>
            <person name="Harwood C.S."/>
        </authorList>
    </citation>
    <scope>NUCLEOTIDE SEQUENCE [LARGE SCALE GENOMIC DNA]</scope>
    <source>
        <strain evidence="1">CGA009</strain>
    </source>
</reference>
<dbReference type="DNASU" id="2690172"/>
<organism evidence="1">
    <name type="scientific">Rhodopseudomonas palustris (strain ATCC BAA-98 / CGA009)</name>
    <dbReference type="NCBI Taxonomy" id="258594"/>
    <lineage>
        <taxon>Bacteria</taxon>
        <taxon>Pseudomonadati</taxon>
        <taxon>Pseudomonadota</taxon>
        <taxon>Alphaproteobacteria</taxon>
        <taxon>Hyphomicrobiales</taxon>
        <taxon>Nitrobacteraceae</taxon>
        <taxon>Rhodopseudomonas</taxon>
    </lineage>
</organism>
<dbReference type="HOGENOM" id="CLU_096417_1_0_5"/>
<dbReference type="STRING" id="258594.RPA4774"/>
<protein>
    <recommendedName>
        <fullName evidence="2">GcrA cell cycle regulator</fullName>
    </recommendedName>
</protein>
<accession>Q6N0I8</accession>
<dbReference type="AlphaFoldDB" id="Q6N0I8"/>
<sequence length="213" mass="23380">MRRNAGAARVVRRALRDSDSRDFDDLTAAVPRRPSAPAAGRDRTMTALTWTDERVEQLKKLWEGGLSASQIAAELGNVTRNAVIGKVHRLGLSGRAKSPTSAAPRPRKARPVQQMMRVTRPVARGNTALAHAFEVEAEPDPIAFDNVVPMNQRLSLLELNEATCHWPVGDPSSPEFFFCGGKSLPGLPYCAHHSRIAYQPVGDRRRAAPKTTR</sequence>
<dbReference type="EMBL" id="BX572608">
    <property type="protein sequence ID" value="CAE30214.1"/>
    <property type="molecule type" value="Genomic_DNA"/>
</dbReference>
<proteinExistence type="predicted"/>
<dbReference type="Pfam" id="PF07750">
    <property type="entry name" value="GcrA"/>
    <property type="match status" value="1"/>
</dbReference>
<dbReference type="PhylomeDB" id="Q6N0I8"/>
<evidence type="ECO:0008006" key="2">
    <source>
        <dbReference type="Google" id="ProtNLM"/>
    </source>
</evidence>